<sequence>MNIKYPKTEIMIVLGSKVYPLYTSLSVNEVHDFMRVAHREDFLIFPTAINKEHGNGLWYPGCGSDPIWTDWEVKKNAIKSIIKLPKPKVKINYNPDSNDYEF</sequence>
<organism evidence="1 2">
    <name type="scientific">Lactobacillus johnsonii</name>
    <dbReference type="NCBI Taxonomy" id="33959"/>
    <lineage>
        <taxon>Bacteria</taxon>
        <taxon>Bacillati</taxon>
        <taxon>Bacillota</taxon>
        <taxon>Bacilli</taxon>
        <taxon>Lactobacillales</taxon>
        <taxon>Lactobacillaceae</taxon>
        <taxon>Lactobacillus</taxon>
    </lineage>
</organism>
<protein>
    <submittedName>
        <fullName evidence="1">Uncharacterized protein</fullName>
    </submittedName>
</protein>
<dbReference type="RefSeq" id="WP_094497016.1">
    <property type="nucleotide sequence ID" value="NZ_NGOD01000073.1"/>
</dbReference>
<reference evidence="1 2" key="1">
    <citation type="submission" date="2017-04" db="EMBL/GenBank/DDBJ databases">
        <authorList>
            <person name="Lin X.B."/>
            <person name="Stothard P."/>
            <person name="Tasseva G."/>
            <person name="Walter J."/>
        </authorList>
    </citation>
    <scope>NUCLEOTIDE SEQUENCE [LARGE SCALE GENOMIC DNA]</scope>
    <source>
        <strain evidence="1 2">117c</strain>
    </source>
</reference>
<name>A0A9X6NWV2_LACJH</name>
<dbReference type="EMBL" id="NGOH01000110">
    <property type="protein sequence ID" value="OYS10417.1"/>
    <property type="molecule type" value="Genomic_DNA"/>
</dbReference>
<evidence type="ECO:0000313" key="1">
    <source>
        <dbReference type="EMBL" id="OYS10417.1"/>
    </source>
</evidence>
<comment type="caution">
    <text evidence="1">The sequence shown here is derived from an EMBL/GenBank/DDBJ whole genome shotgun (WGS) entry which is preliminary data.</text>
</comment>
<evidence type="ECO:0000313" key="2">
    <source>
        <dbReference type="Proteomes" id="UP000215693"/>
    </source>
</evidence>
<reference evidence="1 2" key="2">
    <citation type="submission" date="2017-09" db="EMBL/GenBank/DDBJ databases">
        <title>Tripartite evolution among Lactobacillus johnsonii, Lactobacillus taiwanensis, Lactobacillus reuteri and their rodent host.</title>
        <authorList>
            <person name="Wang T."/>
            <person name="Knowles S."/>
            <person name="Cheng C."/>
        </authorList>
    </citation>
    <scope>NUCLEOTIDE SEQUENCE [LARGE SCALE GENOMIC DNA]</scope>
    <source>
        <strain evidence="1 2">117c</strain>
    </source>
</reference>
<dbReference type="AlphaFoldDB" id="A0A9X6NWV2"/>
<proteinExistence type="predicted"/>
<dbReference type="Proteomes" id="UP000215693">
    <property type="component" value="Unassembled WGS sequence"/>
</dbReference>
<gene>
    <name evidence="1" type="ORF">CBF50_08910</name>
</gene>
<accession>A0A9X6NWV2</accession>